<keyword evidence="2" id="KW-1185">Reference proteome</keyword>
<protein>
    <submittedName>
        <fullName evidence="1">Uncharacterized protein</fullName>
    </submittedName>
</protein>
<sequence>MAAAATNPYRSARLSRGWEPVQLIGRMKVLAGREGLALPDTWLMARQVFLWENLREPVPGYFRYLMSRALGGDA</sequence>
<proteinExistence type="predicted"/>
<organism evidence="1 2">
    <name type="scientific">Actinocatenispora sera</name>
    <dbReference type="NCBI Taxonomy" id="390989"/>
    <lineage>
        <taxon>Bacteria</taxon>
        <taxon>Bacillati</taxon>
        <taxon>Actinomycetota</taxon>
        <taxon>Actinomycetes</taxon>
        <taxon>Micromonosporales</taxon>
        <taxon>Micromonosporaceae</taxon>
        <taxon>Actinocatenispora</taxon>
    </lineage>
</organism>
<dbReference type="KEGG" id="aser:Asera_46460"/>
<gene>
    <name evidence="1" type="ORF">Asera_46460</name>
</gene>
<accession>A0A810L8X6</accession>
<name>A0A810L8X6_9ACTN</name>
<dbReference type="AlphaFoldDB" id="A0A810L8X6"/>
<dbReference type="Proteomes" id="UP000680750">
    <property type="component" value="Chromosome"/>
</dbReference>
<reference evidence="1" key="1">
    <citation type="submission" date="2020-08" db="EMBL/GenBank/DDBJ databases">
        <title>Whole genome shotgun sequence of Actinocatenispora sera NBRC 101916.</title>
        <authorList>
            <person name="Komaki H."/>
            <person name="Tamura T."/>
        </authorList>
    </citation>
    <scope>NUCLEOTIDE SEQUENCE</scope>
    <source>
        <strain evidence="1">NBRC 101916</strain>
    </source>
</reference>
<dbReference type="EMBL" id="AP023354">
    <property type="protein sequence ID" value="BCJ30538.1"/>
    <property type="molecule type" value="Genomic_DNA"/>
</dbReference>
<evidence type="ECO:0000313" key="1">
    <source>
        <dbReference type="EMBL" id="BCJ30538.1"/>
    </source>
</evidence>
<evidence type="ECO:0000313" key="2">
    <source>
        <dbReference type="Proteomes" id="UP000680750"/>
    </source>
</evidence>